<reference evidence="1 2" key="1">
    <citation type="journal article" date="2023" name="Microb. Genom.">
        <title>Mesoterricola silvestris gen. nov., sp. nov., Mesoterricola sediminis sp. nov., Geothrix oryzae sp. nov., Geothrix edaphica sp. nov., Geothrix rubra sp. nov., and Geothrix limicola sp. nov., six novel members of Acidobacteriota isolated from soils.</title>
        <authorList>
            <person name="Weisberg A.J."/>
            <person name="Pearce E."/>
            <person name="Kramer C.G."/>
            <person name="Chang J.H."/>
            <person name="Clarke C.R."/>
        </authorList>
    </citation>
    <scope>NUCLEOTIDE SEQUENCE [LARGE SCALE GENOMIC DNA]</scope>
    <source>
        <strain evidence="1 2">NE20-4-1</strain>
    </source>
</reference>
<protein>
    <submittedName>
        <fullName evidence="1">Uncharacterized protein</fullName>
    </submittedName>
</protein>
<dbReference type="RefSeq" id="WP_193383398.1">
    <property type="nucleotide sequence ID" value="NZ_JABXWI010000001.1"/>
</dbReference>
<gene>
    <name evidence="1" type="ORF">PV383_08880</name>
</gene>
<sequence>MADTSAGGGNAEQLREYWTTGPGGAKIRWGTPGDFDRCVTQLSRHMPGKAEGYCNLLHKRATGIYPATHAKQEGGG</sequence>
<dbReference type="Proteomes" id="UP001282474">
    <property type="component" value="Unassembled WGS sequence"/>
</dbReference>
<name>A0ABU4MJI6_9ACTN</name>
<dbReference type="EMBL" id="JARAWJ010000005">
    <property type="protein sequence ID" value="MDX3037282.1"/>
    <property type="molecule type" value="Genomic_DNA"/>
</dbReference>
<proteinExistence type="predicted"/>
<keyword evidence="2" id="KW-1185">Reference proteome</keyword>
<evidence type="ECO:0000313" key="1">
    <source>
        <dbReference type="EMBL" id="MDX3037282.1"/>
    </source>
</evidence>
<accession>A0ABU4MJI6</accession>
<evidence type="ECO:0000313" key="2">
    <source>
        <dbReference type="Proteomes" id="UP001282474"/>
    </source>
</evidence>
<comment type="caution">
    <text evidence="1">The sequence shown here is derived from an EMBL/GenBank/DDBJ whole genome shotgun (WGS) entry which is preliminary data.</text>
</comment>
<organism evidence="1 2">
    <name type="scientific">Streptomyces caniscabiei</name>
    <dbReference type="NCBI Taxonomy" id="2746961"/>
    <lineage>
        <taxon>Bacteria</taxon>
        <taxon>Bacillati</taxon>
        <taxon>Actinomycetota</taxon>
        <taxon>Actinomycetes</taxon>
        <taxon>Kitasatosporales</taxon>
        <taxon>Streptomycetaceae</taxon>
        <taxon>Streptomyces</taxon>
    </lineage>
</organism>